<protein>
    <submittedName>
        <fullName evidence="2">Uncharacterized protein</fullName>
    </submittedName>
</protein>
<reference evidence="2 3" key="1">
    <citation type="journal article" date="2004" name="Proc. Natl. Acad. Sci. U.S.A.">
        <title>Structural flexibility in the Burkholderia mallei genome.</title>
        <authorList>
            <person name="Nierman W.C."/>
            <person name="DeShazer D."/>
            <person name="Kim H.S."/>
            <person name="Tettelin H."/>
            <person name="Nelson K.E."/>
            <person name="Feldblyum T."/>
            <person name="Ulrich R.L."/>
            <person name="Ronning C.M."/>
            <person name="Brinkac L.M."/>
            <person name="Daugherty S.C."/>
            <person name="Davidsen T.D."/>
            <person name="Deboy R.T."/>
            <person name="Dimitrov G."/>
            <person name="Dodson R.J."/>
            <person name="Durkin A.S."/>
            <person name="Gwinn M.L."/>
            <person name="Haft D.H."/>
            <person name="Khouri H."/>
            <person name="Kolonay J.F."/>
            <person name="Madupu R."/>
            <person name="Mohammoud Y."/>
            <person name="Nelson W.C."/>
            <person name="Radune D."/>
            <person name="Romero C.M."/>
            <person name="Sarria S."/>
            <person name="Selengut J."/>
            <person name="Shamblin C."/>
            <person name="Sullivan S.A."/>
            <person name="White O."/>
            <person name="Yu Y."/>
            <person name="Zafar N."/>
            <person name="Zhou L."/>
            <person name="Fraser C.M."/>
        </authorList>
    </citation>
    <scope>NUCLEOTIDE SEQUENCE [LARGE SCALE GENOMIC DNA]</scope>
    <source>
        <strain evidence="2 3">ATCC 23344</strain>
    </source>
</reference>
<dbReference type="PATRIC" id="fig|243160.12.peg.389"/>
<accession>A0A0H2WHS8</accession>
<dbReference type="EMBL" id="CP000010">
    <property type="protein sequence ID" value="AAU48762.1"/>
    <property type="molecule type" value="Genomic_DNA"/>
</dbReference>
<keyword evidence="3" id="KW-1185">Reference proteome</keyword>
<dbReference type="HOGENOM" id="CLU_130287_0_0_4"/>
<gene>
    <name evidence="2" type="ordered locus">BMA0384</name>
</gene>
<organism evidence="2 3">
    <name type="scientific">Burkholderia mallei (strain ATCC 23344)</name>
    <dbReference type="NCBI Taxonomy" id="243160"/>
    <lineage>
        <taxon>Bacteria</taxon>
        <taxon>Pseudomonadati</taxon>
        <taxon>Pseudomonadota</taxon>
        <taxon>Betaproteobacteria</taxon>
        <taxon>Burkholderiales</taxon>
        <taxon>Burkholderiaceae</taxon>
        <taxon>Burkholderia</taxon>
        <taxon>pseudomallei group</taxon>
    </lineage>
</organism>
<evidence type="ECO:0000256" key="1">
    <source>
        <dbReference type="SAM" id="MobiDB-lite"/>
    </source>
</evidence>
<evidence type="ECO:0000313" key="3">
    <source>
        <dbReference type="Proteomes" id="UP000006693"/>
    </source>
</evidence>
<dbReference type="Proteomes" id="UP000006693">
    <property type="component" value="Chromosome 1"/>
</dbReference>
<name>A0A0H2WHS8_BURMA</name>
<dbReference type="eggNOG" id="ENOG5032Q0K">
    <property type="taxonomic scope" value="Bacteria"/>
</dbReference>
<sequence length="176" mass="19379">MNQRYSQGPVSKLKRFSCAWPRAHSSAYSRGPCAQWIAHHGMHFARSPANRRDVMRIAACLARRRHSIAAALAASLAIACPYVTAAHENETYRIVDTRPEHVAARGRAERCARVDDGAFARQRDHAPMPVPVATPRPLVDGTAVTLWDEIGPPAPMPVPTDARHTVRGDGANYTRQ</sequence>
<evidence type="ECO:0000313" key="2">
    <source>
        <dbReference type="EMBL" id="AAU48762.1"/>
    </source>
</evidence>
<dbReference type="AlphaFoldDB" id="A0A0H2WHS8"/>
<feature type="region of interest" description="Disordered" evidence="1">
    <location>
        <begin position="152"/>
        <end position="176"/>
    </location>
</feature>
<proteinExistence type="predicted"/>
<dbReference type="KEGG" id="bma:BMA0384"/>